<reference evidence="1" key="1">
    <citation type="journal article" date="2014" name="Int. J. Syst. Evol. Microbiol.">
        <title>Complete genome sequence of Corynebacterium casei LMG S-19264T (=DSM 44701T), isolated from a smear-ripened cheese.</title>
        <authorList>
            <consortium name="US DOE Joint Genome Institute (JGI-PGF)"/>
            <person name="Walter F."/>
            <person name="Albersmeier A."/>
            <person name="Kalinowski J."/>
            <person name="Ruckert C."/>
        </authorList>
    </citation>
    <scope>NUCLEOTIDE SEQUENCE</scope>
    <source>
        <strain evidence="1">CGMCC 4.5737</strain>
    </source>
</reference>
<evidence type="ECO:0000313" key="1">
    <source>
        <dbReference type="EMBL" id="GGM40123.1"/>
    </source>
</evidence>
<gene>
    <name evidence="1" type="ORF">GCM10012275_08840</name>
</gene>
<dbReference type="Pfam" id="PF12079">
    <property type="entry name" value="DUF3558"/>
    <property type="match status" value="1"/>
</dbReference>
<organism evidence="1 2">
    <name type="scientific">Longimycelium tulufanense</name>
    <dbReference type="NCBI Taxonomy" id="907463"/>
    <lineage>
        <taxon>Bacteria</taxon>
        <taxon>Bacillati</taxon>
        <taxon>Actinomycetota</taxon>
        <taxon>Actinomycetes</taxon>
        <taxon>Pseudonocardiales</taxon>
        <taxon>Pseudonocardiaceae</taxon>
        <taxon>Longimycelium</taxon>
    </lineage>
</organism>
<sequence length="150" mass="15997">MAASTRPREIKLDGKDPCGLISAQQRAKFSIEREPRPGTSDAFKASNCSFSTKVGVYRITAVTTEGVEAWRSGNRTGKAEEQQPIAGFPAIAVTLPNDDRSCSVAVDVADGQYLYSTAQVDKGKESELPAMCEAARQFAEAAMTTLTASS</sequence>
<protein>
    <recommendedName>
        <fullName evidence="3">DUF3558 domain-containing protein</fullName>
    </recommendedName>
</protein>
<reference evidence="1" key="2">
    <citation type="submission" date="2020-09" db="EMBL/GenBank/DDBJ databases">
        <authorList>
            <person name="Sun Q."/>
            <person name="Zhou Y."/>
        </authorList>
    </citation>
    <scope>NUCLEOTIDE SEQUENCE</scope>
    <source>
        <strain evidence="1">CGMCC 4.5737</strain>
    </source>
</reference>
<name>A0A8J3FSM4_9PSEU</name>
<dbReference type="InterPro" id="IPR024520">
    <property type="entry name" value="DUF3558"/>
</dbReference>
<proteinExistence type="predicted"/>
<keyword evidence="2" id="KW-1185">Reference proteome</keyword>
<dbReference type="Proteomes" id="UP000637578">
    <property type="component" value="Unassembled WGS sequence"/>
</dbReference>
<dbReference type="EMBL" id="BMMK01000002">
    <property type="protein sequence ID" value="GGM40123.1"/>
    <property type="molecule type" value="Genomic_DNA"/>
</dbReference>
<comment type="caution">
    <text evidence="1">The sequence shown here is derived from an EMBL/GenBank/DDBJ whole genome shotgun (WGS) entry which is preliminary data.</text>
</comment>
<accession>A0A8J3FSM4</accession>
<dbReference type="AlphaFoldDB" id="A0A8J3FSM4"/>
<evidence type="ECO:0008006" key="3">
    <source>
        <dbReference type="Google" id="ProtNLM"/>
    </source>
</evidence>
<evidence type="ECO:0000313" key="2">
    <source>
        <dbReference type="Proteomes" id="UP000637578"/>
    </source>
</evidence>